<dbReference type="AlphaFoldDB" id="A0AAD8V3H6"/>
<feature type="compositionally biased region" description="Basic and acidic residues" evidence="1">
    <location>
        <begin position="145"/>
        <end position="160"/>
    </location>
</feature>
<comment type="caution">
    <text evidence="2">The sequence shown here is derived from an EMBL/GenBank/DDBJ whole genome shotgun (WGS) entry which is preliminary data.</text>
</comment>
<evidence type="ECO:0000313" key="3">
    <source>
        <dbReference type="Proteomes" id="UP001230504"/>
    </source>
</evidence>
<dbReference type="EMBL" id="JAHLJV010000040">
    <property type="protein sequence ID" value="KAK1585893.1"/>
    <property type="molecule type" value="Genomic_DNA"/>
</dbReference>
<gene>
    <name evidence="2" type="ORF">LY79DRAFT_258452</name>
</gene>
<keyword evidence="3" id="KW-1185">Reference proteome</keyword>
<sequence length="198" mass="21617">MQTTGVAAEQGGFACGGHISVIAKRACFVESEACMFAQRQMRRRRPGGEGSKGIWNRFFLPLPPSRNCRDSRGLGAASNLQQRRRPFVEGWIAAWVQSYNPCPYLNVSCHLSAAQDLELVSETSDGNASGGGKTPSEPTRIPRHAAGELRRALMRSEEEKRKKKKNLQPPSRGGQLGATRGEAQYSGTPCAVFVARQI</sequence>
<protein>
    <submittedName>
        <fullName evidence="2">Uncharacterized protein</fullName>
    </submittedName>
</protein>
<feature type="region of interest" description="Disordered" evidence="1">
    <location>
        <begin position="122"/>
        <end position="184"/>
    </location>
</feature>
<reference evidence="2" key="1">
    <citation type="submission" date="2021-06" db="EMBL/GenBank/DDBJ databases">
        <title>Comparative genomics, transcriptomics and evolutionary studies reveal genomic signatures of adaptation to plant cell wall in hemibiotrophic fungi.</title>
        <authorList>
            <consortium name="DOE Joint Genome Institute"/>
            <person name="Baroncelli R."/>
            <person name="Diaz J.F."/>
            <person name="Benocci T."/>
            <person name="Peng M."/>
            <person name="Battaglia E."/>
            <person name="Haridas S."/>
            <person name="Andreopoulos W."/>
            <person name="Labutti K."/>
            <person name="Pangilinan J."/>
            <person name="Floch G.L."/>
            <person name="Makela M.R."/>
            <person name="Henrissat B."/>
            <person name="Grigoriev I.V."/>
            <person name="Crouch J.A."/>
            <person name="De Vries R.P."/>
            <person name="Sukno S.A."/>
            <person name="Thon M.R."/>
        </authorList>
    </citation>
    <scope>NUCLEOTIDE SEQUENCE</scope>
    <source>
        <strain evidence="2">CBS 125086</strain>
    </source>
</reference>
<dbReference type="Proteomes" id="UP001230504">
    <property type="component" value="Unassembled WGS sequence"/>
</dbReference>
<dbReference type="GeneID" id="85436157"/>
<accession>A0AAD8V3H6</accession>
<dbReference type="RefSeq" id="XP_060412876.1">
    <property type="nucleotide sequence ID" value="XM_060551917.1"/>
</dbReference>
<name>A0AAD8V3H6_9PEZI</name>
<proteinExistence type="predicted"/>
<evidence type="ECO:0000313" key="2">
    <source>
        <dbReference type="EMBL" id="KAK1585893.1"/>
    </source>
</evidence>
<organism evidence="2 3">
    <name type="scientific">Colletotrichum navitas</name>
    <dbReference type="NCBI Taxonomy" id="681940"/>
    <lineage>
        <taxon>Eukaryota</taxon>
        <taxon>Fungi</taxon>
        <taxon>Dikarya</taxon>
        <taxon>Ascomycota</taxon>
        <taxon>Pezizomycotina</taxon>
        <taxon>Sordariomycetes</taxon>
        <taxon>Hypocreomycetidae</taxon>
        <taxon>Glomerellales</taxon>
        <taxon>Glomerellaceae</taxon>
        <taxon>Colletotrichum</taxon>
        <taxon>Colletotrichum graminicola species complex</taxon>
    </lineage>
</organism>
<evidence type="ECO:0000256" key="1">
    <source>
        <dbReference type="SAM" id="MobiDB-lite"/>
    </source>
</evidence>